<dbReference type="EMBL" id="WDAG01000069">
    <property type="protein sequence ID" value="KAB6652832.1"/>
    <property type="molecule type" value="Genomic_DNA"/>
</dbReference>
<name>A0A7J5S131_PHOVU</name>
<evidence type="ECO:0000313" key="3">
    <source>
        <dbReference type="Proteomes" id="UP000470952"/>
    </source>
</evidence>
<feature type="region of interest" description="Disordered" evidence="1">
    <location>
        <begin position="97"/>
        <end position="127"/>
    </location>
</feature>
<accession>A0A7J5S131</accession>
<evidence type="ECO:0000313" key="2">
    <source>
        <dbReference type="EMBL" id="KAB6652832.1"/>
    </source>
</evidence>
<feature type="compositionally biased region" description="Basic and acidic residues" evidence="1">
    <location>
        <begin position="97"/>
        <end position="117"/>
    </location>
</feature>
<comment type="caution">
    <text evidence="2">The sequence shown here is derived from an EMBL/GenBank/DDBJ whole genome shotgun (WGS) entry which is preliminary data.</text>
</comment>
<dbReference type="Proteomes" id="UP000470952">
    <property type="component" value="Unassembled WGS sequence"/>
</dbReference>
<feature type="non-terminal residue" evidence="2">
    <location>
        <position position="1"/>
    </location>
</feature>
<dbReference type="AlphaFoldDB" id="A0A7J5S131"/>
<organism evidence="2 3">
    <name type="scientific">Phocaeicola vulgatus</name>
    <name type="common">Bacteroides vulgatus</name>
    <dbReference type="NCBI Taxonomy" id="821"/>
    <lineage>
        <taxon>Bacteria</taxon>
        <taxon>Pseudomonadati</taxon>
        <taxon>Bacteroidota</taxon>
        <taxon>Bacteroidia</taxon>
        <taxon>Bacteroidales</taxon>
        <taxon>Bacteroidaceae</taxon>
        <taxon>Phocaeicola</taxon>
    </lineage>
</organism>
<sequence length="127" mass="15232">HNEHMRKHGFERGFIDCRTLKEQGIERRPEVHLGFEAAGRLDDAQRHDIMQKRSEPDYYRHLEQARTVGHDIREWLDTPVKQHELVRRLQHDVAREHGLDMRDRVSRQDRTEPERVKSPSRGFSMGF</sequence>
<proteinExistence type="predicted"/>
<reference evidence="2 3" key="1">
    <citation type="journal article" date="2019" name="Nat. Med.">
        <title>A library of human gut bacterial isolates paired with longitudinal multiomics data enables mechanistic microbiome research.</title>
        <authorList>
            <person name="Poyet M."/>
            <person name="Groussin M."/>
            <person name="Gibbons S.M."/>
            <person name="Avila-Pacheco J."/>
            <person name="Jiang X."/>
            <person name="Kearney S.M."/>
            <person name="Perrotta A.R."/>
            <person name="Berdy B."/>
            <person name="Zhao S."/>
            <person name="Lieberman T.D."/>
            <person name="Swanson P.K."/>
            <person name="Smith M."/>
            <person name="Roesemann S."/>
            <person name="Alexander J.E."/>
            <person name="Rich S.A."/>
            <person name="Livny J."/>
            <person name="Vlamakis H."/>
            <person name="Clish C."/>
            <person name="Bullock K."/>
            <person name="Deik A."/>
            <person name="Scott J."/>
            <person name="Pierce K.A."/>
            <person name="Xavier R.J."/>
            <person name="Alm E.J."/>
        </authorList>
    </citation>
    <scope>NUCLEOTIDE SEQUENCE [LARGE SCALE GENOMIC DNA]</scope>
    <source>
        <strain evidence="2 3">BIOML-A93</strain>
    </source>
</reference>
<protein>
    <submittedName>
        <fullName evidence="2">Mobilization protein</fullName>
    </submittedName>
</protein>
<gene>
    <name evidence="2" type="ORF">GAZ76_23220</name>
</gene>
<evidence type="ECO:0000256" key="1">
    <source>
        <dbReference type="SAM" id="MobiDB-lite"/>
    </source>
</evidence>